<dbReference type="AlphaFoldDB" id="A0A821TBD9"/>
<name>A0A821TBD9_9BILA</name>
<comment type="caution">
    <text evidence="2">The sequence shown here is derived from an EMBL/GenBank/DDBJ whole genome shotgun (WGS) entry which is preliminary data.</text>
</comment>
<sequence length="90" mass="9881">MFLSSIEVPPTRLSLPQVKSDAIKPLPAPPIPTNIESKTNTTDSIQSTKINGNTADDMLMEEMLLEEEQEQSPVKSIDIDSLTIPETSNK</sequence>
<feature type="region of interest" description="Disordered" evidence="1">
    <location>
        <begin position="66"/>
        <end position="90"/>
    </location>
</feature>
<feature type="non-terminal residue" evidence="2">
    <location>
        <position position="90"/>
    </location>
</feature>
<evidence type="ECO:0000313" key="2">
    <source>
        <dbReference type="EMBL" id="CAF4868634.1"/>
    </source>
</evidence>
<feature type="region of interest" description="Disordered" evidence="1">
    <location>
        <begin position="19"/>
        <end position="50"/>
    </location>
</feature>
<gene>
    <name evidence="3" type="ORF">QYT958_LOCUS42852</name>
    <name evidence="2" type="ORF">UJA718_LOCUS44176</name>
</gene>
<keyword evidence="4" id="KW-1185">Reference proteome</keyword>
<evidence type="ECO:0000256" key="1">
    <source>
        <dbReference type="SAM" id="MobiDB-lite"/>
    </source>
</evidence>
<dbReference type="Proteomes" id="UP000663873">
    <property type="component" value="Unassembled WGS sequence"/>
</dbReference>
<dbReference type="EMBL" id="CAJOBR010057121">
    <property type="protein sequence ID" value="CAF5064283.1"/>
    <property type="molecule type" value="Genomic_DNA"/>
</dbReference>
<reference evidence="2" key="1">
    <citation type="submission" date="2021-02" db="EMBL/GenBank/DDBJ databases">
        <authorList>
            <person name="Nowell W R."/>
        </authorList>
    </citation>
    <scope>NUCLEOTIDE SEQUENCE</scope>
</reference>
<evidence type="ECO:0000313" key="3">
    <source>
        <dbReference type="EMBL" id="CAF5064283.1"/>
    </source>
</evidence>
<dbReference type="Proteomes" id="UP000663848">
    <property type="component" value="Unassembled WGS sequence"/>
</dbReference>
<evidence type="ECO:0000313" key="4">
    <source>
        <dbReference type="Proteomes" id="UP000663873"/>
    </source>
</evidence>
<protein>
    <submittedName>
        <fullName evidence="2">Uncharacterized protein</fullName>
    </submittedName>
</protein>
<feature type="compositionally biased region" description="Polar residues" evidence="1">
    <location>
        <begin position="34"/>
        <end position="50"/>
    </location>
</feature>
<dbReference type="EMBL" id="CAJOBP010066644">
    <property type="protein sequence ID" value="CAF4868634.1"/>
    <property type="molecule type" value="Genomic_DNA"/>
</dbReference>
<proteinExistence type="predicted"/>
<organism evidence="2 4">
    <name type="scientific">Rotaria socialis</name>
    <dbReference type="NCBI Taxonomy" id="392032"/>
    <lineage>
        <taxon>Eukaryota</taxon>
        <taxon>Metazoa</taxon>
        <taxon>Spiralia</taxon>
        <taxon>Gnathifera</taxon>
        <taxon>Rotifera</taxon>
        <taxon>Eurotatoria</taxon>
        <taxon>Bdelloidea</taxon>
        <taxon>Philodinida</taxon>
        <taxon>Philodinidae</taxon>
        <taxon>Rotaria</taxon>
    </lineage>
</organism>
<accession>A0A821TBD9</accession>